<accession>A0A2W7RTP2</accession>
<keyword evidence="3" id="KW-1185">Reference proteome</keyword>
<dbReference type="PANTHER" id="PTHR43344:SF14">
    <property type="entry name" value="HAD-IB FAMILY HYDROLASE"/>
    <property type="match status" value="1"/>
</dbReference>
<evidence type="ECO:0000313" key="2">
    <source>
        <dbReference type="EMBL" id="PZX61930.1"/>
    </source>
</evidence>
<dbReference type="InterPro" id="IPR036412">
    <property type="entry name" value="HAD-like_sf"/>
</dbReference>
<dbReference type="InterPro" id="IPR023214">
    <property type="entry name" value="HAD_sf"/>
</dbReference>
<dbReference type="SUPFAM" id="SSF56784">
    <property type="entry name" value="HAD-like"/>
    <property type="match status" value="1"/>
</dbReference>
<dbReference type="GO" id="GO:0000287">
    <property type="term" value="F:magnesium ion binding"/>
    <property type="evidence" value="ECO:0007669"/>
    <property type="project" value="TreeGrafter"/>
</dbReference>
<dbReference type="GO" id="GO:0036424">
    <property type="term" value="F:L-phosphoserine phosphatase activity"/>
    <property type="evidence" value="ECO:0007669"/>
    <property type="project" value="TreeGrafter"/>
</dbReference>
<dbReference type="Proteomes" id="UP000249720">
    <property type="component" value="Unassembled WGS sequence"/>
</dbReference>
<dbReference type="InterPro" id="IPR050582">
    <property type="entry name" value="HAD-like_SerB"/>
</dbReference>
<dbReference type="GO" id="GO:0006564">
    <property type="term" value="P:L-serine biosynthetic process"/>
    <property type="evidence" value="ECO:0007669"/>
    <property type="project" value="TreeGrafter"/>
</dbReference>
<dbReference type="RefSeq" id="WP_111296137.1">
    <property type="nucleotide sequence ID" value="NZ_QKZV01000006.1"/>
</dbReference>
<protein>
    <submittedName>
        <fullName evidence="2">HAD superfamily phosphoserine phosphatase-like hydrolase</fullName>
    </submittedName>
</protein>
<dbReference type="GO" id="GO:0005737">
    <property type="term" value="C:cytoplasm"/>
    <property type="evidence" value="ECO:0007669"/>
    <property type="project" value="TreeGrafter"/>
</dbReference>
<keyword evidence="1" id="KW-1133">Transmembrane helix</keyword>
<proteinExistence type="predicted"/>
<organism evidence="2 3">
    <name type="scientific">Hydrotalea sandarakina</name>
    <dbReference type="NCBI Taxonomy" id="1004304"/>
    <lineage>
        <taxon>Bacteria</taxon>
        <taxon>Pseudomonadati</taxon>
        <taxon>Bacteroidota</taxon>
        <taxon>Chitinophagia</taxon>
        <taxon>Chitinophagales</taxon>
        <taxon>Chitinophagaceae</taxon>
        <taxon>Hydrotalea</taxon>
    </lineage>
</organism>
<dbReference type="Gene3D" id="3.40.50.1000">
    <property type="entry name" value="HAD superfamily/HAD-like"/>
    <property type="match status" value="1"/>
</dbReference>
<dbReference type="NCBIfam" id="TIGR01488">
    <property type="entry name" value="HAD-SF-IB"/>
    <property type="match status" value="1"/>
</dbReference>
<reference evidence="2 3" key="1">
    <citation type="submission" date="2018-06" db="EMBL/GenBank/DDBJ databases">
        <title>Genomic Encyclopedia of Archaeal and Bacterial Type Strains, Phase II (KMG-II): from individual species to whole genera.</title>
        <authorList>
            <person name="Goeker M."/>
        </authorList>
    </citation>
    <scope>NUCLEOTIDE SEQUENCE [LARGE SCALE GENOMIC DNA]</scope>
    <source>
        <strain evidence="2 3">DSM 23241</strain>
    </source>
</reference>
<sequence length="220" mass="25913">MKEKGIAFFDLDGTITSKDTFIDFIIFCRGRIFFYLGLIALSPFILLKLIGIYPNHRLKELFFRFYLAHHYSAQELEKLGQSYSMQKLPYIIYSQALEKINWHKENNHEVIILTASSPLWLSEWCKQNGLKLIGTKFEIKNEKYTGKILGRNCYGIQKEEIVTDILKQNSGVMTFGYGDTKADLLFLNKLNYRYYKPYWIKRFLSTHKPKKEEHGVLSLK</sequence>
<dbReference type="EMBL" id="QKZV01000006">
    <property type="protein sequence ID" value="PZX61930.1"/>
    <property type="molecule type" value="Genomic_DNA"/>
</dbReference>
<keyword evidence="1" id="KW-0472">Membrane</keyword>
<dbReference type="Pfam" id="PF12710">
    <property type="entry name" value="HAD"/>
    <property type="match status" value="1"/>
</dbReference>
<feature type="transmembrane region" description="Helical" evidence="1">
    <location>
        <begin position="32"/>
        <end position="54"/>
    </location>
</feature>
<gene>
    <name evidence="2" type="ORF">LX80_02094</name>
</gene>
<evidence type="ECO:0000256" key="1">
    <source>
        <dbReference type="SAM" id="Phobius"/>
    </source>
</evidence>
<keyword evidence="1" id="KW-0812">Transmembrane</keyword>
<evidence type="ECO:0000313" key="3">
    <source>
        <dbReference type="Proteomes" id="UP000249720"/>
    </source>
</evidence>
<dbReference type="OrthoDB" id="9794212at2"/>
<name>A0A2W7RTP2_9BACT</name>
<dbReference type="AlphaFoldDB" id="A0A2W7RTP2"/>
<comment type="caution">
    <text evidence="2">The sequence shown here is derived from an EMBL/GenBank/DDBJ whole genome shotgun (WGS) entry which is preliminary data.</text>
</comment>
<keyword evidence="2" id="KW-0378">Hydrolase</keyword>
<dbReference type="Gene3D" id="1.20.1440.100">
    <property type="entry name" value="SG protein - dephosphorylation function"/>
    <property type="match status" value="1"/>
</dbReference>
<dbReference type="PANTHER" id="PTHR43344">
    <property type="entry name" value="PHOSPHOSERINE PHOSPHATASE"/>
    <property type="match status" value="1"/>
</dbReference>